<dbReference type="EMBL" id="NKCI01000389">
    <property type="protein sequence ID" value="RSL41997.1"/>
    <property type="molecule type" value="Genomic_DNA"/>
</dbReference>
<evidence type="ECO:0000313" key="4">
    <source>
        <dbReference type="Proteomes" id="UP000288168"/>
    </source>
</evidence>
<dbReference type="Gene3D" id="3.40.50.1010">
    <property type="entry name" value="5'-nuclease"/>
    <property type="match status" value="1"/>
</dbReference>
<protein>
    <recommendedName>
        <fullName evidence="2">NYN domain-containing protein</fullName>
    </recommendedName>
</protein>
<dbReference type="AlphaFoldDB" id="A0A428NMK7"/>
<keyword evidence="4" id="KW-1185">Reference proteome</keyword>
<evidence type="ECO:0000256" key="1">
    <source>
        <dbReference type="SAM" id="MobiDB-lite"/>
    </source>
</evidence>
<dbReference type="Proteomes" id="UP000288168">
    <property type="component" value="Unassembled WGS sequence"/>
</dbReference>
<reference evidence="3 4" key="1">
    <citation type="submission" date="2017-06" db="EMBL/GenBank/DDBJ databases">
        <title>Comparative genomic analysis of Ambrosia Fusariam Clade fungi.</title>
        <authorList>
            <person name="Stajich J.E."/>
            <person name="Carrillo J."/>
            <person name="Kijimoto T."/>
            <person name="Eskalen A."/>
            <person name="O'Donnell K."/>
            <person name="Kasson M."/>
        </authorList>
    </citation>
    <scope>NUCLEOTIDE SEQUENCE [LARGE SCALE GENOMIC DNA]</scope>
    <source>
        <strain evidence="3 4">NRRL62584</strain>
    </source>
</reference>
<gene>
    <name evidence="3" type="ORF">CEP54_015639</name>
</gene>
<accession>A0A428NMK7</accession>
<feature type="region of interest" description="Disordered" evidence="1">
    <location>
        <begin position="1"/>
        <end position="30"/>
    </location>
</feature>
<evidence type="ECO:0000259" key="2">
    <source>
        <dbReference type="Pfam" id="PF01936"/>
    </source>
</evidence>
<dbReference type="Pfam" id="PF01936">
    <property type="entry name" value="NYN"/>
    <property type="match status" value="1"/>
</dbReference>
<feature type="compositionally biased region" description="Basic and acidic residues" evidence="1">
    <location>
        <begin position="1"/>
        <end position="10"/>
    </location>
</feature>
<feature type="domain" description="NYN" evidence="2">
    <location>
        <begin position="58"/>
        <end position="213"/>
    </location>
</feature>
<dbReference type="OrthoDB" id="5103975at2759"/>
<comment type="caution">
    <text evidence="3">The sequence shown here is derived from an EMBL/GenBank/DDBJ whole genome shotgun (WGS) entry which is preliminary data.</text>
</comment>
<sequence length="267" mass="30266">MPSLTDERSYADVLKSPAPSSTPRRILRRRVHHPPVSVFPPLPSSNGKSSNVKDKRKMFVYIDHSNFWISRKIATRDENWRYDVKALQSVLTSNTLDGEIMGGPNTKVHVYGCVPDDLKSIWENQGARVHKLKKRYPLHIEVKKTKRKRKKENPEKEVDTALVAESVTEAARALREGLKDTQIEFVIVSGDRDMRPAVKKIINCGFKVNVWSWKGVLSKAYRDLEEKKAGRLKVHLLDEHKDKFVTASKVPVKQGFGQAEGSGKNGS</sequence>
<organism evidence="3 4">
    <name type="scientific">Fusarium duplospermum</name>
    <dbReference type="NCBI Taxonomy" id="1325734"/>
    <lineage>
        <taxon>Eukaryota</taxon>
        <taxon>Fungi</taxon>
        <taxon>Dikarya</taxon>
        <taxon>Ascomycota</taxon>
        <taxon>Pezizomycotina</taxon>
        <taxon>Sordariomycetes</taxon>
        <taxon>Hypocreomycetidae</taxon>
        <taxon>Hypocreales</taxon>
        <taxon>Nectriaceae</taxon>
        <taxon>Fusarium</taxon>
        <taxon>Fusarium solani species complex</taxon>
    </lineage>
</organism>
<proteinExistence type="predicted"/>
<evidence type="ECO:0000313" key="3">
    <source>
        <dbReference type="EMBL" id="RSL41997.1"/>
    </source>
</evidence>
<dbReference type="GO" id="GO:0004540">
    <property type="term" value="F:RNA nuclease activity"/>
    <property type="evidence" value="ECO:0007669"/>
    <property type="project" value="InterPro"/>
</dbReference>
<dbReference type="InterPro" id="IPR021139">
    <property type="entry name" value="NYN"/>
</dbReference>
<name>A0A428NMK7_9HYPO</name>
<dbReference type="STRING" id="1325734.A0A428NMK7"/>